<keyword evidence="1" id="KW-0175">Coiled coil</keyword>
<protein>
    <recommendedName>
        <fullName evidence="5">Band 7 domain-containing protein</fullName>
    </recommendedName>
</protein>
<evidence type="ECO:0000313" key="3">
    <source>
        <dbReference type="EMBL" id="GAA2719209.1"/>
    </source>
</evidence>
<evidence type="ECO:0000256" key="1">
    <source>
        <dbReference type="SAM" id="Coils"/>
    </source>
</evidence>
<organism evidence="3 4">
    <name type="scientific">Actinocorallia aurantiaca</name>
    <dbReference type="NCBI Taxonomy" id="46204"/>
    <lineage>
        <taxon>Bacteria</taxon>
        <taxon>Bacillati</taxon>
        <taxon>Actinomycetota</taxon>
        <taxon>Actinomycetes</taxon>
        <taxon>Streptosporangiales</taxon>
        <taxon>Thermomonosporaceae</taxon>
        <taxon>Actinocorallia</taxon>
    </lineage>
</organism>
<keyword evidence="4" id="KW-1185">Reference proteome</keyword>
<evidence type="ECO:0000256" key="2">
    <source>
        <dbReference type="SAM" id="MobiDB-lite"/>
    </source>
</evidence>
<dbReference type="RefSeq" id="WP_344448358.1">
    <property type="nucleotide sequence ID" value="NZ_BAAATZ010000002.1"/>
</dbReference>
<accession>A0ABP6G9F8</accession>
<feature type="coiled-coil region" evidence="1">
    <location>
        <begin position="302"/>
        <end position="329"/>
    </location>
</feature>
<feature type="compositionally biased region" description="Polar residues" evidence="2">
    <location>
        <begin position="408"/>
        <end position="418"/>
    </location>
</feature>
<comment type="caution">
    <text evidence="3">The sequence shown here is derived from an EMBL/GenBank/DDBJ whole genome shotgun (WGS) entry which is preliminary data.</text>
</comment>
<evidence type="ECO:0000313" key="4">
    <source>
        <dbReference type="Proteomes" id="UP001501842"/>
    </source>
</evidence>
<evidence type="ECO:0008006" key="5">
    <source>
        <dbReference type="Google" id="ProtNLM"/>
    </source>
</evidence>
<reference evidence="4" key="1">
    <citation type="journal article" date="2019" name="Int. J. Syst. Evol. Microbiol.">
        <title>The Global Catalogue of Microorganisms (GCM) 10K type strain sequencing project: providing services to taxonomists for standard genome sequencing and annotation.</title>
        <authorList>
            <consortium name="The Broad Institute Genomics Platform"/>
            <consortium name="The Broad Institute Genome Sequencing Center for Infectious Disease"/>
            <person name="Wu L."/>
            <person name="Ma J."/>
        </authorList>
    </citation>
    <scope>NUCLEOTIDE SEQUENCE [LARGE SCALE GENOMIC DNA]</scope>
    <source>
        <strain evidence="4">JCM 8201</strain>
    </source>
</reference>
<dbReference type="EMBL" id="BAAATZ010000002">
    <property type="protein sequence ID" value="GAA2719209.1"/>
    <property type="molecule type" value="Genomic_DNA"/>
</dbReference>
<sequence length="418" mass="47190">MNQPYPIVEIRALAPVGKSGVFGLGTRRRGWDELPPPRANQARVYLVGGRHIVDKGRLAHDDETVVEATEVTVVDLSQNRSVEVEVVIPSADANKFTVQATFLCTVTDPEQVVRLGQAEAHVVLLGYLRQYHRLFQLGLAYGISQVNEVRLMVQSQLESYYEHVRPETPGMRVLLTSIEVLTPDELVHHHRTRFDKQQGHLTATTQATLSSDLELMKQRHAEELELTRKRFELLLAEQQHTFAVAQQRSRQELAMSENAFTVGQAEMIHEAVGADAVGLAHWAIQKGEMTAAEMVAGRMEQEREIEARRRELEDRQHALEHQRQEFMRASADRQDVWTREDRITAFSARLDLMKELAKHGHLDEISIEEIDAFMDRLNGQAKQAEIGAAEGVPKGKPEDEAEDEPEDSGQTSFSEDDA</sequence>
<dbReference type="Proteomes" id="UP001501842">
    <property type="component" value="Unassembled WGS sequence"/>
</dbReference>
<proteinExistence type="predicted"/>
<name>A0ABP6G9F8_9ACTN</name>
<feature type="region of interest" description="Disordered" evidence="2">
    <location>
        <begin position="381"/>
        <end position="418"/>
    </location>
</feature>
<gene>
    <name evidence="3" type="ORF">GCM10010439_04280</name>
</gene>